<organism evidence="5 6">
    <name type="scientific">Euzebya pacifica</name>
    <dbReference type="NCBI Taxonomy" id="1608957"/>
    <lineage>
        <taxon>Bacteria</taxon>
        <taxon>Bacillati</taxon>
        <taxon>Actinomycetota</taxon>
        <taxon>Nitriliruptoria</taxon>
        <taxon>Euzebyales</taxon>
    </lineage>
</organism>
<name>A0A346Y6V1_9ACTN</name>
<dbReference type="AlphaFoldDB" id="A0A346Y6V1"/>
<keyword evidence="2" id="KW-0326">Glycosidase</keyword>
<keyword evidence="5" id="KW-0614">Plasmid</keyword>
<dbReference type="PROSITE" id="PS50853">
    <property type="entry name" value="FN3"/>
    <property type="match status" value="4"/>
</dbReference>
<keyword evidence="6" id="KW-1185">Reference proteome</keyword>
<feature type="domain" description="Fibronectin type-III" evidence="4">
    <location>
        <begin position="315"/>
        <end position="403"/>
    </location>
</feature>
<evidence type="ECO:0000256" key="3">
    <source>
        <dbReference type="SAM" id="MobiDB-lite"/>
    </source>
</evidence>
<dbReference type="GO" id="GO:0016798">
    <property type="term" value="F:hydrolase activity, acting on glycosyl bonds"/>
    <property type="evidence" value="ECO:0007669"/>
    <property type="project" value="UniProtKB-KW"/>
</dbReference>
<evidence type="ECO:0000256" key="1">
    <source>
        <dbReference type="ARBA" id="ARBA00022737"/>
    </source>
</evidence>
<feature type="compositionally biased region" description="Low complexity" evidence="3">
    <location>
        <begin position="296"/>
        <end position="310"/>
    </location>
</feature>
<keyword evidence="2" id="KW-0378">Hydrolase</keyword>
<keyword evidence="1" id="KW-0677">Repeat</keyword>
<dbReference type="InterPro" id="IPR036116">
    <property type="entry name" value="FN3_sf"/>
</dbReference>
<reference evidence="5 6" key="1">
    <citation type="submission" date="2018-09" db="EMBL/GenBank/DDBJ databases">
        <title>Complete genome sequence of Euzebya sp. DY32-46 isolated from seawater of Pacific Ocean.</title>
        <authorList>
            <person name="Xu L."/>
            <person name="Wu Y.-H."/>
            <person name="Xu X.-W."/>
        </authorList>
    </citation>
    <scope>NUCLEOTIDE SEQUENCE [LARGE SCALE GENOMIC DNA]</scope>
    <source>
        <strain evidence="5 6">DY32-46</strain>
        <plasmid evidence="6">pedy32-46i</plasmid>
    </source>
</reference>
<evidence type="ECO:0000259" key="4">
    <source>
        <dbReference type="PROSITE" id="PS50853"/>
    </source>
</evidence>
<evidence type="ECO:0000256" key="2">
    <source>
        <dbReference type="ARBA" id="ARBA00023295"/>
    </source>
</evidence>
<dbReference type="InterPro" id="IPR013783">
    <property type="entry name" value="Ig-like_fold"/>
</dbReference>
<protein>
    <submittedName>
        <fullName evidence="5">Large repetitive protein</fullName>
    </submittedName>
</protein>
<proteinExistence type="predicted"/>
<dbReference type="SMART" id="SM00060">
    <property type="entry name" value="FN3"/>
    <property type="match status" value="8"/>
</dbReference>
<geneLocation type="plasmid" evidence="6">
    <name>pedy32-46i</name>
</geneLocation>
<accession>A0A346Y6V1</accession>
<sequence length="921" mass="97149">MEDTAIRLAATGSPSDHLDVAIAEAPADLPGTVDLYALNGDSGADPSTMWNRLVYVDNERFVCRTLIVLDDGAQGPIFDADCDHPNRAPVIPAGVTSPPPAPATGLVPPGQPSGLVTDDQVELTWGDPGNSGQLSYRVWYRDAGSTDVWNVSGVSGTNQYTHGGLPVDVSGPGVEFAVSAFTAARESDRSEPSVAYTGTPPALLPPSGLQLLASPASIEARWTPSASAGVTHSVLWRGDGTCTPSTCVAANVIEVARVAQPGGSHTDTGVEPGETYSYWLTAVGPDPVDPAGGERSSVTSSAVSATADATGGPGRPTGLSWAQEGSDRVRLTWDEPGDIQSGDTYRIVRDGNQVATVPSSTTTWVDPGPLVQGRPYRYTVQTVRGVETSGVAGPIEAVLTDNEPPAPPTSFGAQIGTGGYPLLRWRQSVSSDVRRYEIWRMSVAPNPSRSGWHPVATLTGAATEWTDTDPMENEPVRYRIRAVDADGLASPWVEAGPVTAPDQTGPEPPESILAGGVQDAIAIGWDPSDFAPNDLDGYTVQRLLSEFDDATVDATFDIPGSQPPYACDPSQVASPPDTSGFPVQEDYPVCFVDDTGSWGTEYFYRVRAYDAAGNFSRWVGLSAASQIDTIDPEPPTNLQVTERPGEANLNWTLSSSNDVVEYVIEAQASGYNGVARTVGPTTAFVRLQLDNVPTYTITVTAVDKAGNTAAVTGSANVYARDLLPPNNLTAIGLVDDPDDSTGDDGIRVEWEHSQPASEVYQRAYILYRDNASLARVTGTAYTDTTAVYGQTYSYRIETVDGFDRRSANIGPAIASPGDTTPPSPPTNLAFSGISADRFTVRVSGQSPSTDVDHYRLVIIRNDSGQTIAERSVTGTNSTTVTGLQPGDTYTVVAYAIDRGNNSSSGYSEQVTTTTGCAFPPC</sequence>
<dbReference type="SUPFAM" id="SSF49265">
    <property type="entry name" value="Fibronectin type III"/>
    <property type="match status" value="4"/>
</dbReference>
<dbReference type="PANTHER" id="PTHR46708:SF2">
    <property type="entry name" value="FIBRONECTIN TYPE-III DOMAIN-CONTAINING PROTEIN"/>
    <property type="match status" value="1"/>
</dbReference>
<dbReference type="PANTHER" id="PTHR46708">
    <property type="entry name" value="TENASCIN"/>
    <property type="match status" value="1"/>
</dbReference>
<feature type="domain" description="Fibronectin type-III" evidence="4">
    <location>
        <begin position="108"/>
        <end position="202"/>
    </location>
</feature>
<feature type="domain" description="Fibronectin type-III" evidence="4">
    <location>
        <begin position="404"/>
        <end position="503"/>
    </location>
</feature>
<dbReference type="InterPro" id="IPR003961">
    <property type="entry name" value="FN3_dom"/>
</dbReference>
<dbReference type="InterPro" id="IPR050991">
    <property type="entry name" value="ECM_Regulatory_Proteins"/>
</dbReference>
<feature type="region of interest" description="Disordered" evidence="3">
    <location>
        <begin position="287"/>
        <end position="320"/>
    </location>
</feature>
<dbReference type="Gene3D" id="2.60.40.10">
    <property type="entry name" value="Immunoglobulins"/>
    <property type="match status" value="8"/>
</dbReference>
<dbReference type="KEGG" id="euz:DVS28_b0458"/>
<dbReference type="Pfam" id="PF00041">
    <property type="entry name" value="fn3"/>
    <property type="match status" value="1"/>
</dbReference>
<dbReference type="GO" id="GO:0005975">
    <property type="term" value="P:carbohydrate metabolic process"/>
    <property type="evidence" value="ECO:0007669"/>
    <property type="project" value="UniProtKB-ARBA"/>
</dbReference>
<evidence type="ECO:0000313" key="6">
    <source>
        <dbReference type="Proteomes" id="UP000264006"/>
    </source>
</evidence>
<feature type="domain" description="Fibronectin type-III" evidence="4">
    <location>
        <begin position="824"/>
        <end position="917"/>
    </location>
</feature>
<dbReference type="Proteomes" id="UP000264006">
    <property type="component" value="Plasmid pEDY32-46I"/>
</dbReference>
<gene>
    <name evidence="5" type="ORF">DVS28_b0458</name>
</gene>
<evidence type="ECO:0000313" key="5">
    <source>
        <dbReference type="EMBL" id="AXV10198.1"/>
    </source>
</evidence>
<dbReference type="EMBL" id="CP031166">
    <property type="protein sequence ID" value="AXV10198.1"/>
    <property type="molecule type" value="Genomic_DNA"/>
</dbReference>
<dbReference type="CDD" id="cd00063">
    <property type="entry name" value="FN3"/>
    <property type="match status" value="4"/>
</dbReference>